<proteinExistence type="predicted"/>
<protein>
    <submittedName>
        <fullName evidence="6">DoxX family protein</fullName>
    </submittedName>
</protein>
<feature type="transmembrane region" description="Helical" evidence="5">
    <location>
        <begin position="126"/>
        <end position="146"/>
    </location>
</feature>
<keyword evidence="4 5" id="KW-0472">Membrane</keyword>
<dbReference type="Pfam" id="PF13564">
    <property type="entry name" value="DoxX_2"/>
    <property type="match status" value="1"/>
</dbReference>
<keyword evidence="2 5" id="KW-0812">Transmembrane</keyword>
<comment type="subcellular location">
    <subcellularLocation>
        <location evidence="1">Membrane</location>
        <topology evidence="1">Multi-pass membrane protein</topology>
    </subcellularLocation>
</comment>
<feature type="transmembrane region" description="Helical" evidence="5">
    <location>
        <begin position="28"/>
        <end position="48"/>
    </location>
</feature>
<dbReference type="Proteomes" id="UP000282551">
    <property type="component" value="Chromosome"/>
</dbReference>
<evidence type="ECO:0000313" key="6">
    <source>
        <dbReference type="EMBL" id="VEG50802.1"/>
    </source>
</evidence>
<feature type="transmembrane region" description="Helical" evidence="5">
    <location>
        <begin position="93"/>
        <end position="114"/>
    </location>
</feature>
<dbReference type="OrthoDB" id="129693at2"/>
<evidence type="ECO:0000256" key="5">
    <source>
        <dbReference type="SAM" id="Phobius"/>
    </source>
</evidence>
<name>A0A3S4T4M6_MYCCI</name>
<dbReference type="AlphaFoldDB" id="A0A3S4T4M6"/>
<evidence type="ECO:0000256" key="3">
    <source>
        <dbReference type="ARBA" id="ARBA00022989"/>
    </source>
</evidence>
<evidence type="ECO:0000256" key="2">
    <source>
        <dbReference type="ARBA" id="ARBA00022692"/>
    </source>
</evidence>
<dbReference type="GO" id="GO:0016020">
    <property type="term" value="C:membrane"/>
    <property type="evidence" value="ECO:0007669"/>
    <property type="project" value="UniProtKB-SubCell"/>
</dbReference>
<organism evidence="6 8">
    <name type="scientific">Mycolicibacterium chitae</name>
    <name type="common">Mycobacterium chitae</name>
    <dbReference type="NCBI Taxonomy" id="1792"/>
    <lineage>
        <taxon>Bacteria</taxon>
        <taxon>Bacillati</taxon>
        <taxon>Actinomycetota</taxon>
        <taxon>Actinomycetes</taxon>
        <taxon>Mycobacteriales</taxon>
        <taxon>Mycobacteriaceae</taxon>
        <taxon>Mycolicibacterium</taxon>
    </lineage>
</organism>
<dbReference type="PANTHER" id="PTHR36974">
    <property type="entry name" value="MEMBRANE PROTEIN-RELATED"/>
    <property type="match status" value="1"/>
</dbReference>
<dbReference type="RefSeq" id="WP_126336427.1">
    <property type="nucleotide sequence ID" value="NZ_AP022604.1"/>
</dbReference>
<keyword evidence="8" id="KW-1185">Reference proteome</keyword>
<evidence type="ECO:0000313" key="7">
    <source>
        <dbReference type="EMBL" id="VEG50814.1"/>
    </source>
</evidence>
<dbReference type="PANTHER" id="PTHR36974:SF1">
    <property type="entry name" value="DOXX FAMILY MEMBRANE PROTEIN"/>
    <property type="match status" value="1"/>
</dbReference>
<reference evidence="6 8" key="1">
    <citation type="submission" date="2018-12" db="EMBL/GenBank/DDBJ databases">
        <authorList>
            <consortium name="Pathogen Informatics"/>
        </authorList>
    </citation>
    <scope>NUCLEOTIDE SEQUENCE [LARGE SCALE GENOMIC DNA]</scope>
    <source>
        <strain evidence="6 8">NCTC10485</strain>
    </source>
</reference>
<evidence type="ECO:0000313" key="8">
    <source>
        <dbReference type="Proteomes" id="UP000282551"/>
    </source>
</evidence>
<feature type="transmembrane region" description="Helical" evidence="5">
    <location>
        <begin position="68"/>
        <end position="87"/>
    </location>
</feature>
<accession>A0A3S4T4M6</accession>
<dbReference type="InterPro" id="IPR032808">
    <property type="entry name" value="DoxX"/>
</dbReference>
<dbReference type="EMBL" id="LR134355">
    <property type="protein sequence ID" value="VEG50814.1"/>
    <property type="molecule type" value="Genomic_DNA"/>
</dbReference>
<sequence length="148" mass="15334">MVPQLTLIVVTLAARAGGWLGWDYTDNWPAAVAVGLAAMFLVTGIAHFAPPLRADMIAIVPPRLPHPALLVTLTGVLELVGAVGLLIPTTRPAAALCLFLLMVAMFPANVHAARMANAPKSMHSRLGARTGVEVVFLAAAAVVVVGSL</sequence>
<evidence type="ECO:0000256" key="1">
    <source>
        <dbReference type="ARBA" id="ARBA00004141"/>
    </source>
</evidence>
<gene>
    <name evidence="6" type="ORF">NCTC10485_05122</name>
    <name evidence="7" type="ORF">NCTC10485_05134</name>
</gene>
<dbReference type="EMBL" id="LR134355">
    <property type="protein sequence ID" value="VEG50802.1"/>
    <property type="molecule type" value="Genomic_DNA"/>
</dbReference>
<evidence type="ECO:0000256" key="4">
    <source>
        <dbReference type="ARBA" id="ARBA00023136"/>
    </source>
</evidence>
<keyword evidence="3 5" id="KW-1133">Transmembrane helix</keyword>